<name>A0AAV7IQG0_COTGL</name>
<evidence type="ECO:0000313" key="2">
    <source>
        <dbReference type="Proteomes" id="UP000826195"/>
    </source>
</evidence>
<gene>
    <name evidence="1" type="ORF">KQX54_010302</name>
</gene>
<dbReference type="AlphaFoldDB" id="A0AAV7IQG0"/>
<sequence>MCNPDFIKPCCDKTFKCSLVQPEGRYRCIKQVGLGETCHYNNDCSQILWHAHCSSEKKCTCRSDAIQVGQRCEAFIGGFCIYNEQCTPENSICSNKKCKCSHRYLAVAHNLCIRTTLGVPCANNPSCSGIKNAVCSNNVCSCRSGTMKVSSTMCGKFLDSVCRQDDDCGPENSICVDNHCKCEPNFFREGNLQCNSPQLKMPCSTYTDCNSLIKHSLCSENNKCECFPTYFQINETACVPYHESYCSDSDPCKLENSVCINNLCRCASHYSYIGLKCEPTHNAKHSISQK</sequence>
<dbReference type="PANTHER" id="PTHR39069">
    <property type="entry name" value="ECDYSONE-INDUCIBLE GENE E1, ISOFORM A"/>
    <property type="match status" value="1"/>
</dbReference>
<dbReference type="PANTHER" id="PTHR39069:SF8">
    <property type="entry name" value="FI17111P1"/>
    <property type="match status" value="1"/>
</dbReference>
<comment type="caution">
    <text evidence="1">The sequence shown here is derived from an EMBL/GenBank/DDBJ whole genome shotgun (WGS) entry which is preliminary data.</text>
</comment>
<reference evidence="1 2" key="1">
    <citation type="journal article" date="2021" name="J. Hered.">
        <title>A chromosome-level genome assembly of the parasitoid wasp, Cotesia glomerata (Hymenoptera: Braconidae).</title>
        <authorList>
            <person name="Pinto B.J."/>
            <person name="Weis J.J."/>
            <person name="Gamble T."/>
            <person name="Ode P.J."/>
            <person name="Paul R."/>
            <person name="Zaspel J.M."/>
        </authorList>
    </citation>
    <scope>NUCLEOTIDE SEQUENCE [LARGE SCALE GENOMIC DNA]</scope>
    <source>
        <strain evidence="1">CgM1</strain>
    </source>
</reference>
<dbReference type="Proteomes" id="UP000826195">
    <property type="component" value="Unassembled WGS sequence"/>
</dbReference>
<organism evidence="1 2">
    <name type="scientific">Cotesia glomerata</name>
    <name type="common">Lepidopteran parasitic wasp</name>
    <name type="synonym">Apanteles glomeratus</name>
    <dbReference type="NCBI Taxonomy" id="32391"/>
    <lineage>
        <taxon>Eukaryota</taxon>
        <taxon>Metazoa</taxon>
        <taxon>Ecdysozoa</taxon>
        <taxon>Arthropoda</taxon>
        <taxon>Hexapoda</taxon>
        <taxon>Insecta</taxon>
        <taxon>Pterygota</taxon>
        <taxon>Neoptera</taxon>
        <taxon>Endopterygota</taxon>
        <taxon>Hymenoptera</taxon>
        <taxon>Apocrita</taxon>
        <taxon>Ichneumonoidea</taxon>
        <taxon>Braconidae</taxon>
        <taxon>Microgastrinae</taxon>
        <taxon>Cotesia</taxon>
    </lineage>
</organism>
<dbReference type="EMBL" id="JAHXZJ010000747">
    <property type="protein sequence ID" value="KAH0557685.1"/>
    <property type="molecule type" value="Genomic_DNA"/>
</dbReference>
<protein>
    <submittedName>
        <fullName evidence="1">Uncharacterized protein</fullName>
    </submittedName>
</protein>
<accession>A0AAV7IQG0</accession>
<evidence type="ECO:0000313" key="1">
    <source>
        <dbReference type="EMBL" id="KAH0557685.1"/>
    </source>
</evidence>
<proteinExistence type="predicted"/>
<keyword evidence="2" id="KW-1185">Reference proteome</keyword>